<sequence>MKLITTAVVVVTYVLVPFQVFAQATGTIANAPQDGDLNGSNFTYPWPVKLFQFSSQLQDVEMAFMDLNPTGEPNGRVAVCLHGKNFCAPTWESTARTLAEQGYRVILIDQIGFCKSQNPILPIHTTTTVV</sequence>
<dbReference type="EMBL" id="JAWHQM010000010">
    <property type="protein sequence ID" value="KAK5628894.1"/>
    <property type="molecule type" value="Genomic_DNA"/>
</dbReference>
<dbReference type="Gene3D" id="3.40.50.1820">
    <property type="entry name" value="alpha/beta hydrolase"/>
    <property type="match status" value="1"/>
</dbReference>
<evidence type="ECO:0000313" key="2">
    <source>
        <dbReference type="EMBL" id="KAK5628894.1"/>
    </source>
</evidence>
<dbReference type="SUPFAM" id="SSF53474">
    <property type="entry name" value="alpha/beta-Hydrolases"/>
    <property type="match status" value="1"/>
</dbReference>
<reference evidence="2 3" key="1">
    <citation type="submission" date="2023-10" db="EMBL/GenBank/DDBJ databases">
        <title>Draft genome sequence of Xylaria bambusicola isolate GMP-LS, the root and basal stem rot pathogen of sugarcane in Indonesia.</title>
        <authorList>
            <person name="Selvaraj P."/>
            <person name="Muralishankar V."/>
            <person name="Muruganantham S."/>
            <person name="Sp S."/>
            <person name="Haryani S."/>
            <person name="Lau K.J.X."/>
            <person name="Naqvi N.I."/>
        </authorList>
    </citation>
    <scope>NUCLEOTIDE SEQUENCE [LARGE SCALE GENOMIC DNA]</scope>
    <source>
        <strain evidence="2">GMP-LS</strain>
    </source>
</reference>
<organism evidence="2 3">
    <name type="scientific">Xylaria bambusicola</name>
    <dbReference type="NCBI Taxonomy" id="326684"/>
    <lineage>
        <taxon>Eukaryota</taxon>
        <taxon>Fungi</taxon>
        <taxon>Dikarya</taxon>
        <taxon>Ascomycota</taxon>
        <taxon>Pezizomycotina</taxon>
        <taxon>Sordariomycetes</taxon>
        <taxon>Xylariomycetidae</taxon>
        <taxon>Xylariales</taxon>
        <taxon>Xylariaceae</taxon>
        <taxon>Xylaria</taxon>
    </lineage>
</organism>
<evidence type="ECO:0008006" key="4">
    <source>
        <dbReference type="Google" id="ProtNLM"/>
    </source>
</evidence>
<gene>
    <name evidence="2" type="ORF">RRF57_004609</name>
</gene>
<evidence type="ECO:0000313" key="3">
    <source>
        <dbReference type="Proteomes" id="UP001305414"/>
    </source>
</evidence>
<accession>A0AAN7UWM5</accession>
<name>A0AAN7UWM5_9PEZI</name>
<feature type="signal peptide" evidence="1">
    <location>
        <begin position="1"/>
        <end position="22"/>
    </location>
</feature>
<dbReference type="InterPro" id="IPR029058">
    <property type="entry name" value="AB_hydrolase_fold"/>
</dbReference>
<evidence type="ECO:0000256" key="1">
    <source>
        <dbReference type="SAM" id="SignalP"/>
    </source>
</evidence>
<keyword evidence="3" id="KW-1185">Reference proteome</keyword>
<protein>
    <recommendedName>
        <fullName evidence="4">Alpha/beta hydrolase</fullName>
    </recommendedName>
</protein>
<dbReference type="Proteomes" id="UP001305414">
    <property type="component" value="Unassembled WGS sequence"/>
</dbReference>
<proteinExistence type="predicted"/>
<comment type="caution">
    <text evidence="2">The sequence shown here is derived from an EMBL/GenBank/DDBJ whole genome shotgun (WGS) entry which is preliminary data.</text>
</comment>
<keyword evidence="1" id="KW-0732">Signal</keyword>
<feature type="chain" id="PRO_5042992361" description="Alpha/beta hydrolase" evidence="1">
    <location>
        <begin position="23"/>
        <end position="130"/>
    </location>
</feature>
<dbReference type="AlphaFoldDB" id="A0AAN7UWM5"/>